<dbReference type="KEGG" id="bqy:MUS_2988"/>
<sequence length="41" mass="4929">MVKNKSVSKDFLFFIFLKQEILLENTKDDAYYFGSVFFNKI</sequence>
<name>I2C8A7_BACAY</name>
<gene>
    <name evidence="1" type="ORF">MUS_2988</name>
</gene>
<protein>
    <submittedName>
        <fullName evidence="1">Uncharacterized protein</fullName>
    </submittedName>
</protein>
<dbReference type="Proteomes" id="UP000002878">
    <property type="component" value="Chromosome"/>
</dbReference>
<reference evidence="1 2" key="1">
    <citation type="journal article" date="2012" name="J. Biotechnol.">
        <title>Genome sequence of the plant growth promoting strain Bacillus amyloliquefaciens subsp. plantarum B9601-Y2 and expression of mersacidin and other secondary metabolites.</title>
        <authorList>
            <person name="He P."/>
            <person name="Hao K."/>
            <person name="Blom J."/>
            <person name="Ruckert C."/>
            <person name="Vater J."/>
            <person name="Mao Z."/>
            <person name="Wu Y."/>
            <person name="Hou M."/>
            <person name="He P."/>
            <person name="He Y."/>
            <person name="Borriss R."/>
        </authorList>
    </citation>
    <scope>NUCLEOTIDE SEQUENCE [LARGE SCALE GENOMIC DNA]</scope>
    <source>
        <strain evidence="1">Y2</strain>
    </source>
</reference>
<dbReference type="EMBL" id="CP003332">
    <property type="protein sequence ID" value="AFJ62881.1"/>
    <property type="molecule type" value="Genomic_DNA"/>
</dbReference>
<dbReference type="PATRIC" id="fig|1126211.3.peg.2838"/>
<evidence type="ECO:0000313" key="2">
    <source>
        <dbReference type="Proteomes" id="UP000002878"/>
    </source>
</evidence>
<organism evidence="1 2">
    <name type="scientific">Bacillus amyloliquefaciens (strain Y2)</name>
    <name type="common">Bacillus amyloliquefaciens subsp. plantarum (strain B9601-Y2)</name>
    <dbReference type="NCBI Taxonomy" id="1155777"/>
    <lineage>
        <taxon>Bacteria</taxon>
        <taxon>Bacillati</taxon>
        <taxon>Bacillota</taxon>
        <taxon>Bacilli</taxon>
        <taxon>Bacillales</taxon>
        <taxon>Bacillaceae</taxon>
        <taxon>Bacillus</taxon>
        <taxon>Bacillus amyloliquefaciens group</taxon>
    </lineage>
</organism>
<proteinExistence type="predicted"/>
<accession>I2C8A7</accession>
<dbReference type="HOGENOM" id="CLU_3265135_0_0_9"/>
<dbReference type="AlphaFoldDB" id="I2C8A7"/>
<evidence type="ECO:0000313" key="1">
    <source>
        <dbReference type="EMBL" id="AFJ62881.1"/>
    </source>
</evidence>